<evidence type="ECO:0000256" key="4">
    <source>
        <dbReference type="SAM" id="MobiDB-lite"/>
    </source>
</evidence>
<dbReference type="Pfam" id="PF07729">
    <property type="entry name" value="FCD"/>
    <property type="match status" value="1"/>
</dbReference>
<dbReference type="InterPro" id="IPR036388">
    <property type="entry name" value="WH-like_DNA-bd_sf"/>
</dbReference>
<evidence type="ECO:0000313" key="6">
    <source>
        <dbReference type="EMBL" id="PXW99497.1"/>
    </source>
</evidence>
<dbReference type="SMART" id="SM00345">
    <property type="entry name" value="HTH_GNTR"/>
    <property type="match status" value="1"/>
</dbReference>
<dbReference type="GO" id="GO:0003700">
    <property type="term" value="F:DNA-binding transcription factor activity"/>
    <property type="evidence" value="ECO:0007669"/>
    <property type="project" value="InterPro"/>
</dbReference>
<name>A0A318H688_9BURK</name>
<dbReference type="EMBL" id="QJJS01000001">
    <property type="protein sequence ID" value="PXW99497.1"/>
    <property type="molecule type" value="Genomic_DNA"/>
</dbReference>
<dbReference type="PROSITE" id="PS50949">
    <property type="entry name" value="HTH_GNTR"/>
    <property type="match status" value="1"/>
</dbReference>
<protein>
    <submittedName>
        <fullName evidence="6">GntR family transcriptional regulator</fullName>
    </submittedName>
</protein>
<dbReference type="SUPFAM" id="SSF46785">
    <property type="entry name" value="Winged helix' DNA-binding domain"/>
    <property type="match status" value="1"/>
</dbReference>
<evidence type="ECO:0000256" key="3">
    <source>
        <dbReference type="ARBA" id="ARBA00023163"/>
    </source>
</evidence>
<comment type="caution">
    <text evidence="6">The sequence shown here is derived from an EMBL/GenBank/DDBJ whole genome shotgun (WGS) entry which is preliminary data.</text>
</comment>
<evidence type="ECO:0000259" key="5">
    <source>
        <dbReference type="PROSITE" id="PS50949"/>
    </source>
</evidence>
<sequence>MNDAFHPELPAPADTGQTPTQRVYDSIHAAILELRLPPGTRLREEALAEQFSVSRTLVRQALHRLAQDQVIELRHNRGAVVPSPTYEEARQVFDVRRLLECDVARRIAGQLSDEQLEQLHALVRQEEQALARNDRPNSIRLSGEFHRALARMSGNPLLLRLLDGLLPTTSMLMALYQASQKPVCVAHRHVELIQALRGSPGSAATEMRRHLQELERSLVQPASAPAPRRDLFAGYREPAAADPRG</sequence>
<dbReference type="Pfam" id="PF00392">
    <property type="entry name" value="GntR"/>
    <property type="match status" value="1"/>
</dbReference>
<dbReference type="InterPro" id="IPR000524">
    <property type="entry name" value="Tscrpt_reg_HTH_GntR"/>
</dbReference>
<dbReference type="PANTHER" id="PTHR43537:SF53">
    <property type="entry name" value="HTH-TYPE TRANSCRIPTIONAL REPRESSOR NANR"/>
    <property type="match status" value="1"/>
</dbReference>
<evidence type="ECO:0000256" key="2">
    <source>
        <dbReference type="ARBA" id="ARBA00023125"/>
    </source>
</evidence>
<dbReference type="RefSeq" id="WP_110399061.1">
    <property type="nucleotide sequence ID" value="NZ_QJJS01000001.1"/>
</dbReference>
<dbReference type="InterPro" id="IPR036390">
    <property type="entry name" value="WH_DNA-bd_sf"/>
</dbReference>
<organism evidence="6 7">
    <name type="scientific">Sphaerotilus hippei</name>
    <dbReference type="NCBI Taxonomy" id="744406"/>
    <lineage>
        <taxon>Bacteria</taxon>
        <taxon>Pseudomonadati</taxon>
        <taxon>Pseudomonadota</taxon>
        <taxon>Betaproteobacteria</taxon>
        <taxon>Burkholderiales</taxon>
        <taxon>Sphaerotilaceae</taxon>
        <taxon>Sphaerotilus</taxon>
    </lineage>
</organism>
<feature type="region of interest" description="Disordered" evidence="4">
    <location>
        <begin position="218"/>
        <end position="245"/>
    </location>
</feature>
<dbReference type="Gene3D" id="1.20.120.530">
    <property type="entry name" value="GntR ligand-binding domain-like"/>
    <property type="match status" value="1"/>
</dbReference>
<keyword evidence="2" id="KW-0238">DNA-binding</keyword>
<accession>A0A318H688</accession>
<dbReference type="Proteomes" id="UP000247811">
    <property type="component" value="Unassembled WGS sequence"/>
</dbReference>
<dbReference type="PANTHER" id="PTHR43537">
    <property type="entry name" value="TRANSCRIPTIONAL REGULATOR, GNTR FAMILY"/>
    <property type="match status" value="1"/>
</dbReference>
<feature type="domain" description="HTH gntR-type" evidence="5">
    <location>
        <begin position="17"/>
        <end position="84"/>
    </location>
</feature>
<gene>
    <name evidence="6" type="ORF">C7444_101327</name>
</gene>
<keyword evidence="1" id="KW-0805">Transcription regulation</keyword>
<dbReference type="InterPro" id="IPR011711">
    <property type="entry name" value="GntR_C"/>
</dbReference>
<evidence type="ECO:0000256" key="1">
    <source>
        <dbReference type="ARBA" id="ARBA00023015"/>
    </source>
</evidence>
<dbReference type="SUPFAM" id="SSF48008">
    <property type="entry name" value="GntR ligand-binding domain-like"/>
    <property type="match status" value="1"/>
</dbReference>
<keyword evidence="7" id="KW-1185">Reference proteome</keyword>
<dbReference type="Gene3D" id="1.10.10.10">
    <property type="entry name" value="Winged helix-like DNA-binding domain superfamily/Winged helix DNA-binding domain"/>
    <property type="match status" value="1"/>
</dbReference>
<proteinExistence type="predicted"/>
<dbReference type="GO" id="GO:0003677">
    <property type="term" value="F:DNA binding"/>
    <property type="evidence" value="ECO:0007669"/>
    <property type="project" value="UniProtKB-KW"/>
</dbReference>
<dbReference type="OrthoDB" id="5243844at2"/>
<dbReference type="SMART" id="SM00895">
    <property type="entry name" value="FCD"/>
    <property type="match status" value="1"/>
</dbReference>
<evidence type="ECO:0000313" key="7">
    <source>
        <dbReference type="Proteomes" id="UP000247811"/>
    </source>
</evidence>
<dbReference type="InterPro" id="IPR008920">
    <property type="entry name" value="TF_FadR/GntR_C"/>
</dbReference>
<feature type="region of interest" description="Disordered" evidence="4">
    <location>
        <begin position="1"/>
        <end position="20"/>
    </location>
</feature>
<keyword evidence="3" id="KW-0804">Transcription</keyword>
<reference evidence="6 7" key="1">
    <citation type="submission" date="2018-05" db="EMBL/GenBank/DDBJ databases">
        <title>Genomic Encyclopedia of Type Strains, Phase IV (KMG-IV): sequencing the most valuable type-strain genomes for metagenomic binning, comparative biology and taxonomic classification.</title>
        <authorList>
            <person name="Goeker M."/>
        </authorList>
    </citation>
    <scope>NUCLEOTIDE SEQUENCE [LARGE SCALE GENOMIC DNA]</scope>
    <source>
        <strain evidence="6 7">DSM 566</strain>
    </source>
</reference>
<dbReference type="CDD" id="cd07377">
    <property type="entry name" value="WHTH_GntR"/>
    <property type="match status" value="1"/>
</dbReference>
<dbReference type="AlphaFoldDB" id="A0A318H688"/>